<keyword evidence="3" id="KW-1185">Reference proteome</keyword>
<dbReference type="Proteomes" id="UP000018144">
    <property type="component" value="Unassembled WGS sequence"/>
</dbReference>
<protein>
    <recommendedName>
        <fullName evidence="4">BTB domain-containing protein</fullName>
    </recommendedName>
</protein>
<evidence type="ECO:0008006" key="4">
    <source>
        <dbReference type="Google" id="ProtNLM"/>
    </source>
</evidence>
<evidence type="ECO:0000313" key="2">
    <source>
        <dbReference type="EMBL" id="CCX07851.1"/>
    </source>
</evidence>
<sequence>MNKTAFLPPPHQGISQSTLPPRPPVSFSPTRKASASPHSQGSIIPALPMAASPKKVFPPPGIGRGHSSLPPKPGFVGKPLPRETAAIVLTGDGGSFAPSHLKTKRTYSSVASENIMRPMDPAVTNLTPQNRVSPSATNHHGITHSITPPSESILASKGPPLSQLHNEAHGAGKPRSPIAQKTQPEPTGANGTADKPGNTKTERKMYHPESQPQQVYDAQMPNFPNGMSPQDMYHPMAQQFHHAPHQHPGGFFHPYHSGALTPPPSMGPPGMQPVDSMIFNEMMHNNYANGVPGQQPVYPSGYSAYQSPNDHQIHHGKQQFPSPSGGQDHHEHPNAQRSNGPPQAKQPNGAHKKSIRNPRLRGISFVSPDEDNKGIQSPVSSSGQGTPKLPAAQHVLKDEDRQEQQQHATPMSSLVSYMTQQFLNERLSDVMLVLVDPKTGNVDRFPAHSFVLGRSEKLYQVLGHPKKHVPSHQSQRSVSRDSWADEMEGDGEQHHAGEPGVTYDGQNITFETSVSRESFLLVLKLLYGGSEWELDAFLDPKHPGYWSTIESISHRLQNLNVSEDNSGHHTKDQPIPIHAETASPEVQVLERAFQIFSAGVLLGMDDIVYRAIDNIKRRGLAFEGGAFERLMKFLLFDAEELKKDAALSSPHWNFTDHLLHEAIDLFARSIPEEFKLDFRAPTSKYLNRLGSSLSSPPVLVTPPGITQHQRIIRQIQSTILISLPFEIMKQILECGGLGTSSRKKLFDLASAVVQERERRRKRESKAYQELMEKDGEEVQGYPEILLCEESAVSTFGHGGVGIEITKRRKGGPGGRLLWKVGRGSN</sequence>
<feature type="compositionally biased region" description="Polar residues" evidence="1">
    <location>
        <begin position="27"/>
        <end position="42"/>
    </location>
</feature>
<dbReference type="EMBL" id="HF935378">
    <property type="protein sequence ID" value="CCX07851.1"/>
    <property type="molecule type" value="Genomic_DNA"/>
</dbReference>
<organism evidence="2 3">
    <name type="scientific">Pyronema omphalodes (strain CBS 100304)</name>
    <name type="common">Pyronema confluens</name>
    <dbReference type="NCBI Taxonomy" id="1076935"/>
    <lineage>
        <taxon>Eukaryota</taxon>
        <taxon>Fungi</taxon>
        <taxon>Dikarya</taxon>
        <taxon>Ascomycota</taxon>
        <taxon>Pezizomycotina</taxon>
        <taxon>Pezizomycetes</taxon>
        <taxon>Pezizales</taxon>
        <taxon>Pyronemataceae</taxon>
        <taxon>Pyronema</taxon>
    </lineage>
</organism>
<feature type="region of interest" description="Disordered" evidence="1">
    <location>
        <begin position="1"/>
        <end position="74"/>
    </location>
</feature>
<feature type="region of interest" description="Disordered" evidence="1">
    <location>
        <begin position="128"/>
        <end position="229"/>
    </location>
</feature>
<accession>U4L5Y7</accession>
<evidence type="ECO:0000256" key="1">
    <source>
        <dbReference type="SAM" id="MobiDB-lite"/>
    </source>
</evidence>
<reference evidence="2 3" key="1">
    <citation type="journal article" date="2013" name="PLoS Genet.">
        <title>The genome and development-dependent transcriptomes of Pyronema confluens: a window into fungal evolution.</title>
        <authorList>
            <person name="Traeger S."/>
            <person name="Altegoer F."/>
            <person name="Freitag M."/>
            <person name="Gabaldon T."/>
            <person name="Kempken F."/>
            <person name="Kumar A."/>
            <person name="Marcet-Houben M."/>
            <person name="Poggeler S."/>
            <person name="Stajich J.E."/>
            <person name="Nowrousian M."/>
        </authorList>
    </citation>
    <scope>NUCLEOTIDE SEQUENCE [LARGE SCALE GENOMIC DNA]</scope>
    <source>
        <strain evidence="3">CBS 100304</strain>
        <tissue evidence="2">Vegetative mycelium</tissue>
    </source>
</reference>
<dbReference type="InterPro" id="IPR011333">
    <property type="entry name" value="SKP1/BTB/POZ_sf"/>
</dbReference>
<dbReference type="OMA" id="IVEHENF"/>
<gene>
    <name evidence="2" type="ORF">PCON_07440</name>
</gene>
<feature type="compositionally biased region" description="Polar residues" evidence="1">
    <location>
        <begin position="374"/>
        <end position="385"/>
    </location>
</feature>
<dbReference type="Gene3D" id="3.30.710.10">
    <property type="entry name" value="Potassium Channel Kv1.1, Chain A"/>
    <property type="match status" value="1"/>
</dbReference>
<name>U4L5Y7_PYROM</name>
<feature type="compositionally biased region" description="Basic residues" evidence="1">
    <location>
        <begin position="350"/>
        <end position="359"/>
    </location>
</feature>
<feature type="region of interest" description="Disordered" evidence="1">
    <location>
        <begin position="465"/>
        <end position="502"/>
    </location>
</feature>
<feature type="region of interest" description="Disordered" evidence="1">
    <location>
        <begin position="290"/>
        <end position="389"/>
    </location>
</feature>
<feature type="compositionally biased region" description="Polar residues" evidence="1">
    <location>
        <begin position="128"/>
        <end position="150"/>
    </location>
</feature>
<dbReference type="OrthoDB" id="5329403at2759"/>
<evidence type="ECO:0000313" key="3">
    <source>
        <dbReference type="Proteomes" id="UP000018144"/>
    </source>
</evidence>
<dbReference type="AlphaFoldDB" id="U4L5Y7"/>
<proteinExistence type="predicted"/>